<evidence type="ECO:0000313" key="7">
    <source>
        <dbReference type="EMBL" id="KAJ8413503.1"/>
    </source>
</evidence>
<dbReference type="PANTHER" id="PTHR31334">
    <property type="entry name" value="SMITH-MAGENIS SYNDROME REGION GENE 8 PROTEIN"/>
    <property type="match status" value="1"/>
</dbReference>
<gene>
    <name evidence="7" type="ORF">AAFF_G00080100</name>
</gene>
<dbReference type="EMBL" id="JAINUG010000015">
    <property type="protein sequence ID" value="KAJ8413503.1"/>
    <property type="molecule type" value="Genomic_DNA"/>
</dbReference>
<keyword evidence="3" id="KW-0344">Guanine-nucleotide releasing factor</keyword>
<dbReference type="PROSITE" id="PS51834">
    <property type="entry name" value="DENN_FLCN_SMCR8"/>
    <property type="match status" value="1"/>
</dbReference>
<sequence length="483" mass="54011">MQDNFDEGIDAEMKGSLSSGESIEVLGTEKSFKTQGPTVNSDSVAHLQLPYPEVVRRIVTRRAYSEDSIEILITSDSIIPEDLRASYPSAIYEEELPVENCTDSLGNRTSVLNPAPDILGECIHESGTVVQMEATCCMGQEGQTYKESSPELAQECCANGVVKQEPQSCRQGDPTLHVDFSLDQATFCEASSAGLPLFELNPNCLSDEIPRMNLDDLSDSTSFMSTSTSSDRTYSPFLYGNPITVKHKKKAGQSALRFIRQYPFAQQAIFCLLSGRALVVLGADEGTVRKLVNALSIYVPNLGKYGETVKQWLSSPFHLTDLQNWKLIGLHRMTSPTGSNMLHSLNRYSRYISILDIDHKTLRCPPYRGSLIGQMVDHRTQIKRGSTYFMHVQSMLTGLSAKAFLYTFCHHLHFPISSDEDHDAVASRRANFLRYHWGYNEDDCRIVQSLSELIKHHYLHGPGKGVTPPVFSFNYTTSFLYKI</sequence>
<protein>
    <recommendedName>
        <fullName evidence="6">UDENN FLCN/SMCR8-type domain-containing protein</fullName>
    </recommendedName>
</protein>
<evidence type="ECO:0000313" key="8">
    <source>
        <dbReference type="Proteomes" id="UP001221898"/>
    </source>
</evidence>
<evidence type="ECO:0000256" key="4">
    <source>
        <dbReference type="ARBA" id="ARBA00023006"/>
    </source>
</evidence>
<keyword evidence="8" id="KW-1185">Reference proteome</keyword>
<keyword evidence="2" id="KW-0963">Cytoplasm</keyword>
<dbReference type="Proteomes" id="UP001221898">
    <property type="component" value="Unassembled WGS sequence"/>
</dbReference>
<dbReference type="AlphaFoldDB" id="A0AAD7WYD3"/>
<evidence type="ECO:0000256" key="1">
    <source>
        <dbReference type="ARBA" id="ARBA00004496"/>
    </source>
</evidence>
<comment type="subcellular location">
    <subcellularLocation>
        <location evidence="1">Cytoplasm</location>
    </subcellularLocation>
</comment>
<dbReference type="InterPro" id="IPR037521">
    <property type="entry name" value="FLCN/SMCR8_DENN"/>
</dbReference>
<dbReference type="PANTHER" id="PTHR31334:SF1">
    <property type="entry name" value="GUANINE NUCLEOTIDE EXCHANGE PROTEIN SMCR8"/>
    <property type="match status" value="1"/>
</dbReference>
<feature type="domain" description="UDENN FLCN/SMCR8-type" evidence="6">
    <location>
        <begin position="1"/>
        <end position="455"/>
    </location>
</feature>
<proteinExistence type="inferred from homology"/>
<dbReference type="GO" id="GO:0006914">
    <property type="term" value="P:autophagy"/>
    <property type="evidence" value="ECO:0007669"/>
    <property type="project" value="UniProtKB-KW"/>
</dbReference>
<organism evidence="7 8">
    <name type="scientific">Aldrovandia affinis</name>
    <dbReference type="NCBI Taxonomy" id="143900"/>
    <lineage>
        <taxon>Eukaryota</taxon>
        <taxon>Metazoa</taxon>
        <taxon>Chordata</taxon>
        <taxon>Craniata</taxon>
        <taxon>Vertebrata</taxon>
        <taxon>Euteleostomi</taxon>
        <taxon>Actinopterygii</taxon>
        <taxon>Neopterygii</taxon>
        <taxon>Teleostei</taxon>
        <taxon>Notacanthiformes</taxon>
        <taxon>Halosauridae</taxon>
        <taxon>Aldrovandia</taxon>
    </lineage>
</organism>
<evidence type="ECO:0000256" key="2">
    <source>
        <dbReference type="ARBA" id="ARBA00022490"/>
    </source>
</evidence>
<evidence type="ECO:0000259" key="6">
    <source>
        <dbReference type="PROSITE" id="PS51834"/>
    </source>
</evidence>
<dbReference type="GO" id="GO:0032045">
    <property type="term" value="C:guanyl-nucleotide exchange factor complex"/>
    <property type="evidence" value="ECO:0007669"/>
    <property type="project" value="TreeGrafter"/>
</dbReference>
<evidence type="ECO:0000256" key="5">
    <source>
        <dbReference type="ARBA" id="ARBA00038137"/>
    </source>
</evidence>
<dbReference type="GO" id="GO:0005085">
    <property type="term" value="F:guanyl-nucleotide exchange factor activity"/>
    <property type="evidence" value="ECO:0007669"/>
    <property type="project" value="UniProtKB-KW"/>
</dbReference>
<evidence type="ECO:0000256" key="3">
    <source>
        <dbReference type="ARBA" id="ARBA00022658"/>
    </source>
</evidence>
<reference evidence="7" key="1">
    <citation type="journal article" date="2023" name="Science">
        <title>Genome structures resolve the early diversification of teleost fishes.</title>
        <authorList>
            <person name="Parey E."/>
            <person name="Louis A."/>
            <person name="Montfort J."/>
            <person name="Bouchez O."/>
            <person name="Roques C."/>
            <person name="Iampietro C."/>
            <person name="Lluch J."/>
            <person name="Castinel A."/>
            <person name="Donnadieu C."/>
            <person name="Desvignes T."/>
            <person name="Floi Bucao C."/>
            <person name="Jouanno E."/>
            <person name="Wen M."/>
            <person name="Mejri S."/>
            <person name="Dirks R."/>
            <person name="Jansen H."/>
            <person name="Henkel C."/>
            <person name="Chen W.J."/>
            <person name="Zahm M."/>
            <person name="Cabau C."/>
            <person name="Klopp C."/>
            <person name="Thompson A.W."/>
            <person name="Robinson-Rechavi M."/>
            <person name="Braasch I."/>
            <person name="Lecointre G."/>
            <person name="Bobe J."/>
            <person name="Postlethwait J.H."/>
            <person name="Berthelot C."/>
            <person name="Roest Crollius H."/>
            <person name="Guiguen Y."/>
        </authorList>
    </citation>
    <scope>NUCLEOTIDE SEQUENCE</scope>
    <source>
        <strain evidence="7">NC1722</strain>
    </source>
</reference>
<accession>A0AAD7WYD3</accession>
<dbReference type="GO" id="GO:0005737">
    <property type="term" value="C:cytoplasm"/>
    <property type="evidence" value="ECO:0007669"/>
    <property type="project" value="UniProtKB-SubCell"/>
</dbReference>
<name>A0AAD7WYD3_9TELE</name>
<keyword evidence="4" id="KW-0072">Autophagy</keyword>
<comment type="similarity">
    <text evidence="5">Belongs to the SMCR8 family.</text>
</comment>
<comment type="caution">
    <text evidence="7">The sequence shown here is derived from an EMBL/GenBank/DDBJ whole genome shotgun (WGS) entry which is preliminary data.</text>
</comment>